<evidence type="ECO:0000256" key="8">
    <source>
        <dbReference type="ARBA" id="ARBA00022729"/>
    </source>
</evidence>
<evidence type="ECO:0000256" key="15">
    <source>
        <dbReference type="SAM" id="SignalP"/>
    </source>
</evidence>
<keyword evidence="8 15" id="KW-0732">Signal</keyword>
<feature type="chain" id="PRO_5018322682" description="CFEM domain-containing protein" evidence="15">
    <location>
        <begin position="24"/>
        <end position="377"/>
    </location>
</feature>
<feature type="transmembrane region" description="Helical" evidence="14">
    <location>
        <begin position="145"/>
        <end position="169"/>
    </location>
</feature>
<dbReference type="RefSeq" id="XP_028471241.1">
    <property type="nucleotide sequence ID" value="XM_028609009.1"/>
</dbReference>
<dbReference type="GO" id="GO:0005576">
    <property type="term" value="C:extracellular region"/>
    <property type="evidence" value="ECO:0007669"/>
    <property type="project" value="UniProtKB-SubCell"/>
</dbReference>
<dbReference type="PANTHER" id="PTHR33048">
    <property type="entry name" value="PTH11-LIKE INTEGRAL MEMBRANE PROTEIN (AFU_ORTHOLOGUE AFUA_5G11245)"/>
    <property type="match status" value="1"/>
</dbReference>
<dbReference type="GeneID" id="39577487"/>
<dbReference type="InterPro" id="IPR049326">
    <property type="entry name" value="Rhodopsin_dom_fungi"/>
</dbReference>
<evidence type="ECO:0000256" key="1">
    <source>
        <dbReference type="ARBA" id="ARBA00004141"/>
    </source>
</evidence>
<feature type="signal peptide" evidence="15">
    <location>
        <begin position="1"/>
        <end position="23"/>
    </location>
</feature>
<keyword evidence="10 14" id="KW-0472">Membrane</keyword>
<dbReference type="PANTHER" id="PTHR33048:SF143">
    <property type="entry name" value="EXTRACELLULAR MEMBRANE PROTEIN CFEM DOMAIN-CONTAINING PROTEIN-RELATED"/>
    <property type="match status" value="1"/>
</dbReference>
<evidence type="ECO:0000313" key="17">
    <source>
        <dbReference type="EMBL" id="ROT43435.1"/>
    </source>
</evidence>
<comment type="similarity">
    <text evidence="4">Belongs to the RBT5 family.</text>
</comment>
<keyword evidence="7 14" id="KW-0812">Transmembrane</keyword>
<dbReference type="AlphaFoldDB" id="A0A3N2Q9W2"/>
<keyword evidence="12" id="KW-0449">Lipoprotein</keyword>
<evidence type="ECO:0000256" key="3">
    <source>
        <dbReference type="ARBA" id="ARBA00004613"/>
    </source>
</evidence>
<dbReference type="EMBL" id="ML119051">
    <property type="protein sequence ID" value="ROT43435.1"/>
    <property type="molecule type" value="Genomic_DNA"/>
</dbReference>
<sequence>MIPRSTHSCILLAWLASLIHIHASDLMDIADGLPQCGLTCLRQEVPQSICGNLTNRTCLCADKGFDDAMRTCLGSACESSLEVIEAGQIEAKFCGRPYRNRKPVLLAPLALEIPALLSVCLRLYVRWMTPHEFEADDWVMVVCGLFYIAEALYLVCLALTKVSILFFYLRIFPNTPFRIATFMTMALVVVPTTVFVVLQIFQCTPIEYSWLSWKSQSGSYRCLNINMLVNVAAGFSIAQDVVILALPLPLLYGLNMSWKSKAGVVILFSLGIFITITSCVRLQYLILFARSTNPTWDYADTLIWSGLEVSVSVIVTSLPTLRLFFERVLPAMFGSLASRLTSYTSTRGVSLNNGTSASAKAEGEKYKTQHIIERGVE</sequence>
<dbReference type="GO" id="GO:0098552">
    <property type="term" value="C:side of membrane"/>
    <property type="evidence" value="ECO:0007669"/>
    <property type="project" value="UniProtKB-KW"/>
</dbReference>
<reference evidence="17 18" key="1">
    <citation type="journal article" date="2018" name="Mol. Ecol.">
        <title>The obligate alkalophilic soda-lake fungus Sodiomyces alkalinus has shifted to a protein diet.</title>
        <authorList>
            <person name="Grum-Grzhimaylo A.A."/>
            <person name="Falkoski D.L."/>
            <person name="van den Heuvel J."/>
            <person name="Valero-Jimenez C.A."/>
            <person name="Min B."/>
            <person name="Choi I.G."/>
            <person name="Lipzen A."/>
            <person name="Daum C.G."/>
            <person name="Aanen D.K."/>
            <person name="Tsang A."/>
            <person name="Henrissat B."/>
            <person name="Bilanenko E.N."/>
            <person name="de Vries R.P."/>
            <person name="van Kan J.A.L."/>
            <person name="Grigoriev I.V."/>
            <person name="Debets A.J.M."/>
        </authorList>
    </citation>
    <scope>NUCLEOTIDE SEQUENCE [LARGE SCALE GENOMIC DNA]</scope>
    <source>
        <strain evidence="17 18">F11</strain>
    </source>
</reference>
<evidence type="ECO:0000256" key="14">
    <source>
        <dbReference type="SAM" id="Phobius"/>
    </source>
</evidence>
<evidence type="ECO:0000256" key="4">
    <source>
        <dbReference type="ARBA" id="ARBA00010031"/>
    </source>
</evidence>
<dbReference type="OrthoDB" id="2496787at2759"/>
<evidence type="ECO:0000256" key="2">
    <source>
        <dbReference type="ARBA" id="ARBA00004589"/>
    </source>
</evidence>
<evidence type="ECO:0000256" key="7">
    <source>
        <dbReference type="ARBA" id="ARBA00022692"/>
    </source>
</evidence>
<gene>
    <name evidence="17" type="ORF">SODALDRAFT_305498</name>
</gene>
<organism evidence="17 18">
    <name type="scientific">Sodiomyces alkalinus (strain CBS 110278 / VKM F-3762 / F11)</name>
    <name type="common">Alkaliphilic filamentous fungus</name>
    <dbReference type="NCBI Taxonomy" id="1314773"/>
    <lineage>
        <taxon>Eukaryota</taxon>
        <taxon>Fungi</taxon>
        <taxon>Dikarya</taxon>
        <taxon>Ascomycota</taxon>
        <taxon>Pezizomycotina</taxon>
        <taxon>Sordariomycetes</taxon>
        <taxon>Hypocreomycetidae</taxon>
        <taxon>Glomerellales</taxon>
        <taxon>Plectosphaerellaceae</taxon>
        <taxon>Sodiomyces</taxon>
    </lineage>
</organism>
<dbReference type="SMART" id="SM00747">
    <property type="entry name" value="CFEM"/>
    <property type="match status" value="1"/>
</dbReference>
<evidence type="ECO:0000313" key="18">
    <source>
        <dbReference type="Proteomes" id="UP000272025"/>
    </source>
</evidence>
<evidence type="ECO:0000256" key="9">
    <source>
        <dbReference type="ARBA" id="ARBA00022989"/>
    </source>
</evidence>
<dbReference type="Pfam" id="PF20684">
    <property type="entry name" value="Fung_rhodopsin"/>
    <property type="match status" value="1"/>
</dbReference>
<evidence type="ECO:0000256" key="10">
    <source>
        <dbReference type="ARBA" id="ARBA00023136"/>
    </source>
</evidence>
<dbReference type="Proteomes" id="UP000272025">
    <property type="component" value="Unassembled WGS sequence"/>
</dbReference>
<keyword evidence="9 14" id="KW-1133">Transmembrane helix</keyword>
<feature type="transmembrane region" description="Helical" evidence="14">
    <location>
        <begin position="104"/>
        <end position="125"/>
    </location>
</feature>
<feature type="transmembrane region" description="Helical" evidence="14">
    <location>
        <begin position="227"/>
        <end position="252"/>
    </location>
</feature>
<keyword evidence="6" id="KW-0325">Glycoprotein</keyword>
<protein>
    <recommendedName>
        <fullName evidence="16">CFEM domain-containing protein</fullName>
    </recommendedName>
</protein>
<evidence type="ECO:0000256" key="11">
    <source>
        <dbReference type="ARBA" id="ARBA00023157"/>
    </source>
</evidence>
<evidence type="ECO:0000259" key="16">
    <source>
        <dbReference type="SMART" id="SM00747"/>
    </source>
</evidence>
<evidence type="ECO:0000256" key="12">
    <source>
        <dbReference type="ARBA" id="ARBA00023288"/>
    </source>
</evidence>
<evidence type="ECO:0000256" key="13">
    <source>
        <dbReference type="ARBA" id="ARBA00038359"/>
    </source>
</evidence>
<feature type="transmembrane region" description="Helical" evidence="14">
    <location>
        <begin position="301"/>
        <end position="325"/>
    </location>
</feature>
<dbReference type="Pfam" id="PF05730">
    <property type="entry name" value="CFEM"/>
    <property type="match status" value="1"/>
</dbReference>
<proteinExistence type="inferred from homology"/>
<accession>A0A3N2Q9W2</accession>
<feature type="transmembrane region" description="Helical" evidence="14">
    <location>
        <begin position="264"/>
        <end position="289"/>
    </location>
</feature>
<dbReference type="InterPro" id="IPR008427">
    <property type="entry name" value="Extracellular_membr_CFEM_dom"/>
</dbReference>
<keyword evidence="11" id="KW-1015">Disulfide bond</keyword>
<name>A0A3N2Q9W2_SODAK</name>
<keyword evidence="18" id="KW-1185">Reference proteome</keyword>
<dbReference type="InterPro" id="IPR052337">
    <property type="entry name" value="SAT4-like"/>
</dbReference>
<comment type="subcellular location">
    <subcellularLocation>
        <location evidence="2">Membrane</location>
        <topology evidence="2">Lipid-anchor</topology>
        <topology evidence="2">GPI-anchor</topology>
    </subcellularLocation>
    <subcellularLocation>
        <location evidence="1">Membrane</location>
        <topology evidence="1">Multi-pass membrane protein</topology>
    </subcellularLocation>
    <subcellularLocation>
        <location evidence="3">Secreted</location>
    </subcellularLocation>
</comment>
<keyword evidence="5" id="KW-0964">Secreted</keyword>
<keyword evidence="6" id="KW-0336">GPI-anchor</keyword>
<feature type="domain" description="CFEM" evidence="16">
    <location>
        <begin position="29"/>
        <end position="95"/>
    </location>
</feature>
<feature type="transmembrane region" description="Helical" evidence="14">
    <location>
        <begin position="181"/>
        <end position="201"/>
    </location>
</feature>
<evidence type="ECO:0000256" key="5">
    <source>
        <dbReference type="ARBA" id="ARBA00022525"/>
    </source>
</evidence>
<evidence type="ECO:0000256" key="6">
    <source>
        <dbReference type="ARBA" id="ARBA00022622"/>
    </source>
</evidence>
<comment type="similarity">
    <text evidence="13">Belongs to the SAT4 family.</text>
</comment>